<dbReference type="GO" id="GO:0016787">
    <property type="term" value="F:hydrolase activity"/>
    <property type="evidence" value="ECO:0007669"/>
    <property type="project" value="UniProtKB-KW"/>
</dbReference>
<protein>
    <submittedName>
        <fullName evidence="4">Carboxylesterase</fullName>
    </submittedName>
</protein>
<keyword evidence="5" id="KW-1185">Reference proteome</keyword>
<keyword evidence="2" id="KW-0378">Hydrolase</keyword>
<dbReference type="OrthoDB" id="9801763at2"/>
<evidence type="ECO:0000313" key="4">
    <source>
        <dbReference type="EMBL" id="RUQ85279.1"/>
    </source>
</evidence>
<feature type="domain" description="Phospholipase/carboxylesterase/thioesterase" evidence="3">
    <location>
        <begin position="7"/>
        <end position="208"/>
    </location>
</feature>
<dbReference type="InterPro" id="IPR003140">
    <property type="entry name" value="PLipase/COase/thioEstase"/>
</dbReference>
<gene>
    <name evidence="4" type="ORF">EKM59_07015</name>
</gene>
<reference evidence="4 5" key="1">
    <citation type="submission" date="2018-12" db="EMBL/GenBank/DDBJ databases">
        <title>Legionella sp,whole genome shotgun sequence.</title>
        <authorList>
            <person name="Wu H."/>
        </authorList>
    </citation>
    <scope>NUCLEOTIDE SEQUENCE [LARGE SCALE GENOMIC DNA]</scope>
    <source>
        <strain evidence="5">km714</strain>
    </source>
</reference>
<dbReference type="InterPro" id="IPR029058">
    <property type="entry name" value="AB_hydrolase_fold"/>
</dbReference>
<dbReference type="Proteomes" id="UP000288012">
    <property type="component" value="Unassembled WGS sequence"/>
</dbReference>
<proteinExistence type="inferred from homology"/>
<comment type="caution">
    <text evidence="4">The sequence shown here is derived from an EMBL/GenBank/DDBJ whole genome shotgun (WGS) entry which is preliminary data.</text>
</comment>
<organism evidence="4 5">
    <name type="scientific">Legionella septentrionalis</name>
    <dbReference type="NCBI Taxonomy" id="2498109"/>
    <lineage>
        <taxon>Bacteria</taxon>
        <taxon>Pseudomonadati</taxon>
        <taxon>Pseudomonadota</taxon>
        <taxon>Gammaproteobacteria</taxon>
        <taxon>Legionellales</taxon>
        <taxon>Legionellaceae</taxon>
        <taxon>Legionella</taxon>
    </lineage>
</organism>
<dbReference type="PANTHER" id="PTHR10655">
    <property type="entry name" value="LYSOPHOSPHOLIPASE-RELATED"/>
    <property type="match status" value="1"/>
</dbReference>
<dbReference type="EMBL" id="RZGR01000018">
    <property type="protein sequence ID" value="RUQ85279.1"/>
    <property type="molecule type" value="Genomic_DNA"/>
</dbReference>
<dbReference type="InterPro" id="IPR050565">
    <property type="entry name" value="LYPA1-2/EST-like"/>
</dbReference>
<comment type="similarity">
    <text evidence="1">Belongs to the AB hydrolase superfamily. AB hydrolase 2 family.</text>
</comment>
<sequence>MDAYIKEQANPKACVIWMHGLGADAQDMAGLTEQLSINIPVRHICVNAAVRPVTMNNNFPMRAWFDIANLDFNEFGEPAGIFDSERMIQEIIANQIGQGLTHEQIFLAGFSQGGAMALFAGLRSSTPLGGIIALSSFLPNVLQVQQMHKNIPVFMAAGIYDQIVLPVWTKASMNWLQAQGFANITYREYPLEHSISMQEIQDLSHWFNQQLPVVSGGAR</sequence>
<name>A0A3S0V565_9GAMM</name>
<dbReference type="Pfam" id="PF02230">
    <property type="entry name" value="Abhydrolase_2"/>
    <property type="match status" value="1"/>
</dbReference>
<accession>A0A3S0V565</accession>
<evidence type="ECO:0000259" key="3">
    <source>
        <dbReference type="Pfam" id="PF02230"/>
    </source>
</evidence>
<dbReference type="SUPFAM" id="SSF53474">
    <property type="entry name" value="alpha/beta-Hydrolases"/>
    <property type="match status" value="1"/>
</dbReference>
<dbReference type="AlphaFoldDB" id="A0A3S0V565"/>
<dbReference type="Gene3D" id="3.40.50.1820">
    <property type="entry name" value="alpha/beta hydrolase"/>
    <property type="match status" value="1"/>
</dbReference>
<evidence type="ECO:0000313" key="5">
    <source>
        <dbReference type="Proteomes" id="UP000288012"/>
    </source>
</evidence>
<dbReference type="PANTHER" id="PTHR10655:SF17">
    <property type="entry name" value="LYSOPHOSPHOLIPASE-LIKE PROTEIN 1"/>
    <property type="match status" value="1"/>
</dbReference>
<evidence type="ECO:0000256" key="2">
    <source>
        <dbReference type="ARBA" id="ARBA00022801"/>
    </source>
</evidence>
<dbReference type="RefSeq" id="WP_126954264.1">
    <property type="nucleotide sequence ID" value="NZ_RZGR01000018.1"/>
</dbReference>
<evidence type="ECO:0000256" key="1">
    <source>
        <dbReference type="ARBA" id="ARBA00006499"/>
    </source>
</evidence>